<keyword evidence="1" id="KW-0511">Multifunctional enzyme</keyword>
<evidence type="ECO:0000313" key="4">
    <source>
        <dbReference type="EMBL" id="KAE8237436.1"/>
    </source>
</evidence>
<dbReference type="InterPro" id="IPR041577">
    <property type="entry name" value="RT_RNaseH_2"/>
</dbReference>
<dbReference type="InterPro" id="IPR043502">
    <property type="entry name" value="DNA/RNA_pol_sf"/>
</dbReference>
<feature type="domain" description="Integrase zinc-binding" evidence="3">
    <location>
        <begin position="248"/>
        <end position="302"/>
    </location>
</feature>
<comment type="caution">
    <text evidence="4">The sequence shown here is derived from an EMBL/GenBank/DDBJ whole genome shotgun (WGS) entry which is preliminary data.</text>
</comment>
<dbReference type="InterPro" id="IPR036397">
    <property type="entry name" value="RNaseH_sf"/>
</dbReference>
<evidence type="ECO:0000256" key="1">
    <source>
        <dbReference type="ARBA" id="ARBA00023268"/>
    </source>
</evidence>
<dbReference type="GO" id="GO:0003824">
    <property type="term" value="F:catalytic activity"/>
    <property type="evidence" value="ECO:0007669"/>
    <property type="project" value="UniProtKB-KW"/>
</dbReference>
<dbReference type="AlphaFoldDB" id="A0A177T0J3"/>
<accession>A0A177T0J3</accession>
<dbReference type="PANTHER" id="PTHR37984">
    <property type="entry name" value="PROTEIN CBG26694"/>
    <property type="match status" value="1"/>
</dbReference>
<dbReference type="InterPro" id="IPR043128">
    <property type="entry name" value="Rev_trsase/Diguanyl_cyclase"/>
</dbReference>
<dbReference type="InterPro" id="IPR050951">
    <property type="entry name" value="Retrovirus_Pol_polyprotein"/>
</dbReference>
<organism evidence="4 5">
    <name type="scientific">Tilletia indica</name>
    <dbReference type="NCBI Taxonomy" id="43049"/>
    <lineage>
        <taxon>Eukaryota</taxon>
        <taxon>Fungi</taxon>
        <taxon>Dikarya</taxon>
        <taxon>Basidiomycota</taxon>
        <taxon>Ustilaginomycotina</taxon>
        <taxon>Exobasidiomycetes</taxon>
        <taxon>Tilletiales</taxon>
        <taxon>Tilletiaceae</taxon>
        <taxon>Tilletia</taxon>
    </lineage>
</organism>
<dbReference type="InterPro" id="IPR012337">
    <property type="entry name" value="RNaseH-like_sf"/>
</dbReference>
<dbReference type="InterPro" id="IPR041588">
    <property type="entry name" value="Integrase_H2C2"/>
</dbReference>
<protein>
    <submittedName>
        <fullName evidence="4">Uncharacterized protein</fullName>
    </submittedName>
</protein>
<sequence length="437" mass="49384">MWRLSGTFSLRLRSWVCVLAPQSVHSRYDLRELTLLGRKVSGFGLGVIEDRVSAVRELPRPRNLQELYHTLGLFSYYRTFIPRFTQRAAPLTALTKGMAYKKVGSTLKLTRPDGTTTTKQAELLHWSDEYDRAFQDLKDALIHPPTLAHPDYDRPFLLYTDACKSGFADAIHQVHVNPITDAEPTVAAAWPRLTPPLDPVAWSVALLRDPTFSPTMRRLSGSEGAVDEHYTVEDGILIRRDDGRTCAPRSMLLALLRHAHDDGGHFGFGKTYARLASQFWHPRLSSLVEAYVRHCQDCLRTKRGRKLGSLDIEHDATRPFQHTSIDVVLGMPSSRLRHDAYLIASCAFSNMILLEPCTSSFTAKDVVKFIMNRIVRLRFRPERLTSDHDMRIVGEAGHQLADFLGARVTATPSHNHQANSVERHVQQSQSFSAYFGL</sequence>
<dbReference type="Gene3D" id="3.30.420.10">
    <property type="entry name" value="Ribonuclease H-like superfamily/Ribonuclease H"/>
    <property type="match status" value="1"/>
</dbReference>
<evidence type="ECO:0000313" key="5">
    <source>
        <dbReference type="Proteomes" id="UP000077521"/>
    </source>
</evidence>
<evidence type="ECO:0000259" key="3">
    <source>
        <dbReference type="Pfam" id="PF17921"/>
    </source>
</evidence>
<dbReference type="Proteomes" id="UP000077521">
    <property type="component" value="Unassembled WGS sequence"/>
</dbReference>
<gene>
    <name evidence="4" type="ORF">A4X13_0g8789</name>
</gene>
<keyword evidence="5" id="KW-1185">Reference proteome</keyword>
<dbReference type="SUPFAM" id="SSF56672">
    <property type="entry name" value="DNA/RNA polymerases"/>
    <property type="match status" value="1"/>
</dbReference>
<dbReference type="EMBL" id="LWDF02001790">
    <property type="protein sequence ID" value="KAE8237436.1"/>
    <property type="molecule type" value="Genomic_DNA"/>
</dbReference>
<dbReference type="SUPFAM" id="SSF53098">
    <property type="entry name" value="Ribonuclease H-like"/>
    <property type="match status" value="1"/>
</dbReference>
<proteinExistence type="predicted"/>
<reference evidence="4" key="2">
    <citation type="journal article" date="2019" name="IMA Fungus">
        <title>Genome sequencing and comparison of five Tilletia species to identify candidate genes for the detection of regulated species infecting wheat.</title>
        <authorList>
            <person name="Nguyen H.D.T."/>
            <person name="Sultana T."/>
            <person name="Kesanakurti P."/>
            <person name="Hambleton S."/>
        </authorList>
    </citation>
    <scope>NUCLEOTIDE SEQUENCE</scope>
    <source>
        <strain evidence="4">DAOMC 236416</strain>
    </source>
</reference>
<dbReference type="GO" id="GO:0003676">
    <property type="term" value="F:nucleic acid binding"/>
    <property type="evidence" value="ECO:0007669"/>
    <property type="project" value="InterPro"/>
</dbReference>
<name>A0A177T0J3_9BASI</name>
<dbReference type="PANTHER" id="PTHR37984:SF5">
    <property type="entry name" value="PROTEIN NYNRIN-LIKE"/>
    <property type="match status" value="1"/>
</dbReference>
<evidence type="ECO:0000259" key="2">
    <source>
        <dbReference type="Pfam" id="PF17919"/>
    </source>
</evidence>
<dbReference type="Pfam" id="PF17921">
    <property type="entry name" value="Integrase_H2C2"/>
    <property type="match status" value="1"/>
</dbReference>
<feature type="domain" description="Reverse transcriptase/retrotransposon-derived protein RNase H-like" evidence="2">
    <location>
        <begin position="126"/>
        <end position="175"/>
    </location>
</feature>
<reference evidence="4" key="1">
    <citation type="submission" date="2016-04" db="EMBL/GenBank/DDBJ databases">
        <authorList>
            <person name="Nguyen H.D."/>
            <person name="Samba Siva P."/>
            <person name="Cullis J."/>
            <person name="Levesque C.A."/>
            <person name="Hambleton S."/>
        </authorList>
    </citation>
    <scope>NUCLEOTIDE SEQUENCE</scope>
    <source>
        <strain evidence="4">DAOMC 236416</strain>
    </source>
</reference>
<dbReference type="Gene3D" id="1.10.340.70">
    <property type="match status" value="1"/>
</dbReference>
<dbReference type="Gene3D" id="3.30.70.270">
    <property type="match status" value="1"/>
</dbReference>
<dbReference type="Pfam" id="PF17919">
    <property type="entry name" value="RT_RNaseH_2"/>
    <property type="match status" value="1"/>
</dbReference>